<evidence type="ECO:0000313" key="1">
    <source>
        <dbReference type="EMBL" id="KAF1809205.1"/>
    </source>
</evidence>
<name>A0A6G1FTJ6_9PEZI</name>
<dbReference type="RefSeq" id="XP_033530836.1">
    <property type="nucleotide sequence ID" value="XM_033674105.1"/>
</dbReference>
<dbReference type="Proteomes" id="UP000504638">
    <property type="component" value="Unplaced"/>
</dbReference>
<proteinExistence type="predicted"/>
<organism evidence="1">
    <name type="scientific">Eremomyces bilateralis CBS 781.70</name>
    <dbReference type="NCBI Taxonomy" id="1392243"/>
    <lineage>
        <taxon>Eukaryota</taxon>
        <taxon>Fungi</taxon>
        <taxon>Dikarya</taxon>
        <taxon>Ascomycota</taxon>
        <taxon>Pezizomycotina</taxon>
        <taxon>Dothideomycetes</taxon>
        <taxon>Dothideomycetes incertae sedis</taxon>
        <taxon>Eremomycetales</taxon>
        <taxon>Eremomycetaceae</taxon>
        <taxon>Eremomyces</taxon>
    </lineage>
</organism>
<reference evidence="3" key="2">
    <citation type="submission" date="2020-04" db="EMBL/GenBank/DDBJ databases">
        <authorList>
            <consortium name="NCBI Genome Project"/>
        </authorList>
    </citation>
    <scope>NUCLEOTIDE SEQUENCE</scope>
    <source>
        <strain evidence="3">CBS 781.70</strain>
    </source>
</reference>
<evidence type="ECO:0000313" key="3">
    <source>
        <dbReference type="RefSeq" id="XP_033530836.1"/>
    </source>
</evidence>
<reference evidence="3" key="3">
    <citation type="submission" date="2025-04" db="UniProtKB">
        <authorList>
            <consortium name="RefSeq"/>
        </authorList>
    </citation>
    <scope>IDENTIFICATION</scope>
    <source>
        <strain evidence="3">CBS 781.70</strain>
    </source>
</reference>
<dbReference type="EMBL" id="ML975175">
    <property type="protein sequence ID" value="KAF1809205.1"/>
    <property type="molecule type" value="Genomic_DNA"/>
</dbReference>
<reference evidence="1 3" key="1">
    <citation type="submission" date="2020-01" db="EMBL/GenBank/DDBJ databases">
        <authorList>
            <consortium name="DOE Joint Genome Institute"/>
            <person name="Haridas S."/>
            <person name="Albert R."/>
            <person name="Binder M."/>
            <person name="Bloem J."/>
            <person name="Labutti K."/>
            <person name="Salamov A."/>
            <person name="Andreopoulos B."/>
            <person name="Baker S.E."/>
            <person name="Barry K."/>
            <person name="Bills G."/>
            <person name="Bluhm B.H."/>
            <person name="Cannon C."/>
            <person name="Castanera R."/>
            <person name="Culley D.E."/>
            <person name="Daum C."/>
            <person name="Ezra D."/>
            <person name="Gonzalez J.B."/>
            <person name="Henrissat B."/>
            <person name="Kuo A."/>
            <person name="Liang C."/>
            <person name="Lipzen A."/>
            <person name="Lutzoni F."/>
            <person name="Magnuson J."/>
            <person name="Mondo S."/>
            <person name="Nolan M."/>
            <person name="Ohm R."/>
            <person name="Pangilinan J."/>
            <person name="Park H.-J."/>
            <person name="Ramirez L."/>
            <person name="Alfaro M."/>
            <person name="Sun H."/>
            <person name="Tritt A."/>
            <person name="Yoshinaga Y."/>
            <person name="Zwiers L.-H."/>
            <person name="Turgeon B.G."/>
            <person name="Goodwin S.B."/>
            <person name="Spatafora J.W."/>
            <person name="Crous P.W."/>
            <person name="Grigoriev I.V."/>
        </authorList>
    </citation>
    <scope>NUCLEOTIDE SEQUENCE</scope>
    <source>
        <strain evidence="1 3">CBS 781.70</strain>
    </source>
</reference>
<keyword evidence="2" id="KW-1185">Reference proteome</keyword>
<dbReference type="GeneID" id="54414675"/>
<gene>
    <name evidence="1 3" type="ORF">P152DRAFT_172580</name>
</gene>
<evidence type="ECO:0000313" key="2">
    <source>
        <dbReference type="Proteomes" id="UP000504638"/>
    </source>
</evidence>
<protein>
    <submittedName>
        <fullName evidence="1 3">Uncharacterized protein</fullName>
    </submittedName>
</protein>
<accession>A0A6G1FTJ6</accession>
<dbReference type="AlphaFoldDB" id="A0A6G1FTJ6"/>
<sequence length="244" mass="28853">MQTFHANHHHMLVTVKIDGTVVLAAEIYLLPQSFCINIFSNAYRIMQKRQEYDSPRRVVFFRLYDQSKNRRSFRSICRQKGIEILPSTGIRWLENRKELGPEAVQRTRGLSKRRGRPRKLDNRTLQRLLDPQEPLYDKDIDYQAKELGVGVSTLHQNLSKRLNARHYKNPSTTAIRDINKGIRKGYGEEHRGKTLTQWWKRVYFTDEVHFNSRELADKQEYELRSRANLDALNQYRRLGVAPLT</sequence>